<dbReference type="Pfam" id="PF13628">
    <property type="entry name" value="DUF4142"/>
    <property type="match status" value="1"/>
</dbReference>
<dbReference type="STRING" id="415747.SAMN03097708_01719"/>
<accession>A0A1G5QAF4</accession>
<name>A0A1G5QAF4_9GAMM</name>
<proteinExistence type="predicted"/>
<dbReference type="RefSeq" id="WP_175452495.1">
    <property type="nucleotide sequence ID" value="NZ_FMWD01000004.1"/>
</dbReference>
<protein>
    <submittedName>
        <fullName evidence="2">Putative membrane protein</fullName>
    </submittedName>
</protein>
<dbReference type="InterPro" id="IPR012347">
    <property type="entry name" value="Ferritin-like"/>
</dbReference>
<organism evidence="2 3">
    <name type="scientific">Thiohalomonas denitrificans</name>
    <dbReference type="NCBI Taxonomy" id="415747"/>
    <lineage>
        <taxon>Bacteria</taxon>
        <taxon>Pseudomonadati</taxon>
        <taxon>Pseudomonadota</taxon>
        <taxon>Gammaproteobacteria</taxon>
        <taxon>Thiohalomonadales</taxon>
        <taxon>Thiohalomonadaceae</taxon>
        <taxon>Thiohalomonas</taxon>
    </lineage>
</organism>
<evidence type="ECO:0000313" key="3">
    <source>
        <dbReference type="Proteomes" id="UP000199648"/>
    </source>
</evidence>
<dbReference type="Gene3D" id="1.20.1260.10">
    <property type="match status" value="1"/>
</dbReference>
<dbReference type="EMBL" id="FMWD01000004">
    <property type="protein sequence ID" value="SCZ58480.1"/>
    <property type="molecule type" value="Genomic_DNA"/>
</dbReference>
<feature type="domain" description="DUF4142" evidence="1">
    <location>
        <begin position="8"/>
        <end position="142"/>
    </location>
</feature>
<dbReference type="Proteomes" id="UP000199648">
    <property type="component" value="Unassembled WGS sequence"/>
</dbReference>
<evidence type="ECO:0000313" key="2">
    <source>
        <dbReference type="EMBL" id="SCZ58480.1"/>
    </source>
</evidence>
<reference evidence="2 3" key="1">
    <citation type="submission" date="2016-10" db="EMBL/GenBank/DDBJ databases">
        <authorList>
            <person name="de Groot N.N."/>
        </authorList>
    </citation>
    <scope>NUCLEOTIDE SEQUENCE [LARGE SCALE GENOMIC DNA]</scope>
    <source>
        <strain evidence="2 3">HLD2</strain>
    </source>
</reference>
<gene>
    <name evidence="2" type="ORF">SAMN03097708_01719</name>
</gene>
<dbReference type="InterPro" id="IPR025419">
    <property type="entry name" value="DUF4142"/>
</dbReference>
<evidence type="ECO:0000259" key="1">
    <source>
        <dbReference type="Pfam" id="PF13628"/>
    </source>
</evidence>
<sequence length="146" mass="16519">MANLSKLDQEFVTKAAQDGLVEIKMAKLAQKKAHSDRLKDFANVMLDDHSLAKQRLEEVAKQIGIKLPKQLSESQKNLVDKMSKYKGDQFDRHFVSTILQEHKKDVSLYHRESEHGGNDELKHLAAEIAPVLEKHLDMAQSMQSGA</sequence>
<dbReference type="PANTHER" id="PTHR38593:SF1">
    <property type="entry name" value="BLR2558 PROTEIN"/>
    <property type="match status" value="1"/>
</dbReference>
<keyword evidence="3" id="KW-1185">Reference proteome</keyword>
<dbReference type="AlphaFoldDB" id="A0A1G5QAF4"/>
<dbReference type="PANTHER" id="PTHR38593">
    <property type="entry name" value="BLR2558 PROTEIN"/>
    <property type="match status" value="1"/>
</dbReference>